<dbReference type="InterPro" id="IPR036047">
    <property type="entry name" value="F-box-like_dom_sf"/>
</dbReference>
<feature type="region of interest" description="Disordered" evidence="1">
    <location>
        <begin position="1"/>
        <end position="29"/>
    </location>
</feature>
<organism evidence="2 3">
    <name type="scientific">Leucocoprinus birnbaumii</name>
    <dbReference type="NCBI Taxonomy" id="56174"/>
    <lineage>
        <taxon>Eukaryota</taxon>
        <taxon>Fungi</taxon>
        <taxon>Dikarya</taxon>
        <taxon>Basidiomycota</taxon>
        <taxon>Agaricomycotina</taxon>
        <taxon>Agaricomycetes</taxon>
        <taxon>Agaricomycetidae</taxon>
        <taxon>Agaricales</taxon>
        <taxon>Agaricineae</taxon>
        <taxon>Agaricaceae</taxon>
        <taxon>Leucocoprinus</taxon>
    </lineage>
</organism>
<comment type="caution">
    <text evidence="2">The sequence shown here is derived from an EMBL/GenBank/DDBJ whole genome shotgun (WGS) entry which is preliminary data.</text>
</comment>
<evidence type="ECO:0000313" key="2">
    <source>
        <dbReference type="EMBL" id="KAJ3574296.1"/>
    </source>
</evidence>
<dbReference type="AlphaFoldDB" id="A0AAD5YZE5"/>
<feature type="compositionally biased region" description="Low complexity" evidence="1">
    <location>
        <begin position="11"/>
        <end position="21"/>
    </location>
</feature>
<evidence type="ECO:0000313" key="3">
    <source>
        <dbReference type="Proteomes" id="UP001213000"/>
    </source>
</evidence>
<dbReference type="EMBL" id="JANIEX010000073">
    <property type="protein sequence ID" value="KAJ3574296.1"/>
    <property type="molecule type" value="Genomic_DNA"/>
</dbReference>
<accession>A0AAD5YZE5</accession>
<sequence length="391" mass="44040">MPRTSKRAKRSSVISRQGSSSNVQNTDTVHSVERNENLALLKLPSDVISSLLLLFPTIPIPAELPDGVQVLPPEYLDRADTLRSLSQTCKSWREVFLPMLWERMEACAIRTEFKEPWHVSEGQPQPMATVDKVPVQYDIRELEWDQIPRGWYKPVSKRLEKLSEGLNSTPSLAAHVRIVNVTLTRCSPNTVLPAFVACLEKLPNLHTIQVIHAHSQMTTMLKNHFAGHKIPKALSVVIPDHAHEILRSCVAVRKVVCNEGGGSKLISAMRKCCKNVEIVSGIYFDEKLIKRLGKACPNLRELTLGDAGDDPKFIINELAPIRHFKHLLRLEIQVELGCIKNDFANPICHEIISGVQKLMAGNQEHGKKILRLYYIAPEYDRASNRSVEIIL</sequence>
<dbReference type="Proteomes" id="UP001213000">
    <property type="component" value="Unassembled WGS sequence"/>
</dbReference>
<gene>
    <name evidence="2" type="ORF">NP233_g1851</name>
</gene>
<reference evidence="2" key="1">
    <citation type="submission" date="2022-07" db="EMBL/GenBank/DDBJ databases">
        <title>Genome Sequence of Leucocoprinus birnbaumii.</title>
        <authorList>
            <person name="Buettner E."/>
        </authorList>
    </citation>
    <scope>NUCLEOTIDE SEQUENCE</scope>
    <source>
        <strain evidence="2">VT141</strain>
    </source>
</reference>
<evidence type="ECO:0008006" key="4">
    <source>
        <dbReference type="Google" id="ProtNLM"/>
    </source>
</evidence>
<name>A0AAD5YZE5_9AGAR</name>
<keyword evidence="3" id="KW-1185">Reference proteome</keyword>
<dbReference type="SUPFAM" id="SSF81383">
    <property type="entry name" value="F-box domain"/>
    <property type="match status" value="1"/>
</dbReference>
<proteinExistence type="predicted"/>
<protein>
    <recommendedName>
        <fullName evidence="4">F-box domain-containing protein</fullName>
    </recommendedName>
</protein>
<feature type="compositionally biased region" description="Basic residues" evidence="1">
    <location>
        <begin position="1"/>
        <end position="10"/>
    </location>
</feature>
<evidence type="ECO:0000256" key="1">
    <source>
        <dbReference type="SAM" id="MobiDB-lite"/>
    </source>
</evidence>